<protein>
    <submittedName>
        <fullName evidence="1">DUF481 domain-containing protein</fullName>
    </submittedName>
</protein>
<dbReference type="SUPFAM" id="SSF103515">
    <property type="entry name" value="Autotransporter"/>
    <property type="match status" value="1"/>
</dbReference>
<evidence type="ECO:0000313" key="2">
    <source>
        <dbReference type="Proteomes" id="UP000475117"/>
    </source>
</evidence>
<dbReference type="InterPro" id="IPR036709">
    <property type="entry name" value="Autotransporte_beta_dom_sf"/>
</dbReference>
<organism evidence="1 2">
    <name type="scientific">Sulfuriroseicoccus oceanibius</name>
    <dbReference type="NCBI Taxonomy" id="2707525"/>
    <lineage>
        <taxon>Bacteria</taxon>
        <taxon>Pseudomonadati</taxon>
        <taxon>Verrucomicrobiota</taxon>
        <taxon>Verrucomicrobiia</taxon>
        <taxon>Verrucomicrobiales</taxon>
        <taxon>Verrucomicrobiaceae</taxon>
        <taxon>Sulfuriroseicoccus</taxon>
    </lineage>
</organism>
<dbReference type="KEGG" id="soa:G3M56_001365"/>
<dbReference type="RefSeq" id="WP_164363973.1">
    <property type="nucleotide sequence ID" value="NZ_CP066776.1"/>
</dbReference>
<sequence>MTRSILLSATTCLFGGIVSVAPALAEVPVTQVKKPAPLEITAAGSLSASSGNSDSFTSGLQGMATWLGDSHELVLGADYLYGENSEETTTDTIRAFGNFRWTVSDRMYVGARAGYLHDPLADLEYRTQVLPKVGYDVIKNDRVTLSLEGGLGYLWEDKGGVSDHYVAGLLGQRFKYQLTDRTQFWQSAGFVPEFGDFSNYQLEAEAGLTTRLSDFWALRFSGRGAYDNTPAAGAETTDLVLMTAVEYAIGGFQQKPSPKKRRTLFKAAGGSSAPKMGWDSSAGAGVTVSDGNAETVTLTGGYDVAFRSASNEWFFDIDASYSKDEVSTTLQKTAAEINYKWLFGPRWYAGANFGFLHDDLAGVAYRMTPSALAGAYLLKNDAMTFSLDGGPGYTFESVDDDPEGYVSVFVGQRFTWELIEGVTLKQSLSAVGNPSDVSDYHLDGSARLDVRLIGNLMLRSGVTWTYINEPTRDRKKSDVLVTGGFAYRF</sequence>
<proteinExistence type="predicted"/>
<dbReference type="EMBL" id="CP066776">
    <property type="protein sequence ID" value="QQL45266.1"/>
    <property type="molecule type" value="Genomic_DNA"/>
</dbReference>
<dbReference type="InterPro" id="IPR007433">
    <property type="entry name" value="DUF481"/>
</dbReference>
<dbReference type="AlphaFoldDB" id="A0A6B3L366"/>
<dbReference type="Pfam" id="PF04338">
    <property type="entry name" value="DUF481"/>
    <property type="match status" value="2"/>
</dbReference>
<gene>
    <name evidence="1" type="ORF">G3M56_001365</name>
</gene>
<name>A0A6B3L366_9BACT</name>
<reference evidence="1 2" key="1">
    <citation type="submission" date="2020-12" db="EMBL/GenBank/DDBJ databases">
        <title>Sulforoseuscoccus oceanibium gen. nov., sp. nov., a representative of the phylum Verrucomicrobia with special cytoplasmic membrane, and proposal of Sulforoseuscoccusaceae fam. nov.</title>
        <authorList>
            <person name="Xi F."/>
        </authorList>
    </citation>
    <scope>NUCLEOTIDE SEQUENCE [LARGE SCALE GENOMIC DNA]</scope>
    <source>
        <strain evidence="1 2">T37</strain>
    </source>
</reference>
<evidence type="ECO:0000313" key="1">
    <source>
        <dbReference type="EMBL" id="QQL45266.1"/>
    </source>
</evidence>
<dbReference type="Proteomes" id="UP000475117">
    <property type="component" value="Chromosome"/>
</dbReference>
<keyword evidence="2" id="KW-1185">Reference proteome</keyword>
<accession>A0A6B3L366</accession>